<comment type="caution">
    <text evidence="2">The sequence shown here is derived from an EMBL/GenBank/DDBJ whole genome shotgun (WGS) entry which is preliminary data.</text>
</comment>
<sequence>MNTFAFAQTSLRRRTRPANIRIARRKFTASGASVRSWMATSPDAGDPGVGYETNRGGWGD</sequence>
<name>M5U3X1_9BACT</name>
<evidence type="ECO:0000313" key="3">
    <source>
        <dbReference type="Proteomes" id="UP000011885"/>
    </source>
</evidence>
<reference evidence="2 3" key="1">
    <citation type="journal article" date="2013" name="Mar. Genomics">
        <title>Expression of sulfatases in Rhodopirellula baltica and the diversity of sulfatases in the genus Rhodopirellula.</title>
        <authorList>
            <person name="Wegner C.E."/>
            <person name="Richter-Heitmann T."/>
            <person name="Klindworth A."/>
            <person name="Klockow C."/>
            <person name="Richter M."/>
            <person name="Achstetter T."/>
            <person name="Glockner F.O."/>
            <person name="Harder J."/>
        </authorList>
    </citation>
    <scope>NUCLEOTIDE SEQUENCE [LARGE SCALE GENOMIC DNA]</scope>
    <source>
        <strain evidence="2 3">SM41</strain>
    </source>
</reference>
<dbReference type="EMBL" id="ANOH01000168">
    <property type="protein sequence ID" value="EMI56150.1"/>
    <property type="molecule type" value="Genomic_DNA"/>
</dbReference>
<feature type="region of interest" description="Disordered" evidence="1">
    <location>
        <begin position="33"/>
        <end position="60"/>
    </location>
</feature>
<dbReference type="PATRIC" id="fig|1263870.3.peg.2551"/>
<evidence type="ECO:0000313" key="2">
    <source>
        <dbReference type="EMBL" id="EMI56150.1"/>
    </source>
</evidence>
<accession>M5U3X1</accession>
<gene>
    <name evidence="2" type="ORF">RSSM_02399</name>
</gene>
<keyword evidence="3" id="KW-1185">Reference proteome</keyword>
<protein>
    <submittedName>
        <fullName evidence="2">Secreted protein</fullName>
    </submittedName>
</protein>
<organism evidence="2 3">
    <name type="scientific">Rhodopirellula sallentina SM41</name>
    <dbReference type="NCBI Taxonomy" id="1263870"/>
    <lineage>
        <taxon>Bacteria</taxon>
        <taxon>Pseudomonadati</taxon>
        <taxon>Planctomycetota</taxon>
        <taxon>Planctomycetia</taxon>
        <taxon>Pirellulales</taxon>
        <taxon>Pirellulaceae</taxon>
        <taxon>Rhodopirellula</taxon>
    </lineage>
</organism>
<evidence type="ECO:0000256" key="1">
    <source>
        <dbReference type="SAM" id="MobiDB-lite"/>
    </source>
</evidence>
<dbReference type="Proteomes" id="UP000011885">
    <property type="component" value="Unassembled WGS sequence"/>
</dbReference>
<dbReference type="AlphaFoldDB" id="M5U3X1"/>
<proteinExistence type="predicted"/>